<dbReference type="Ensembl" id="ENSHHUT00000030919.1">
    <property type="protein sequence ID" value="ENSHHUP00000029686.1"/>
    <property type="gene ID" value="ENSHHUG00000018756.1"/>
</dbReference>
<feature type="domain" description="C-type lectin" evidence="2">
    <location>
        <begin position="62"/>
        <end position="173"/>
    </location>
</feature>
<dbReference type="InterPro" id="IPR018378">
    <property type="entry name" value="C-type_lectin_CS"/>
</dbReference>
<dbReference type="CDD" id="cd00037">
    <property type="entry name" value="CLECT"/>
    <property type="match status" value="6"/>
</dbReference>
<evidence type="ECO:0000256" key="1">
    <source>
        <dbReference type="ARBA" id="ARBA00023157"/>
    </source>
</evidence>
<proteinExistence type="predicted"/>
<feature type="domain" description="C-type lectin" evidence="2">
    <location>
        <begin position="479"/>
        <end position="590"/>
    </location>
</feature>
<evidence type="ECO:0000313" key="3">
    <source>
        <dbReference type="Ensembl" id="ENSHHUP00000029686.1"/>
    </source>
</evidence>
<dbReference type="PROSITE" id="PS50041">
    <property type="entry name" value="C_TYPE_LECTIN_2"/>
    <property type="match status" value="7"/>
</dbReference>
<dbReference type="AlphaFoldDB" id="A0A4W5LTT5"/>
<sequence length="958" mass="108004">MSAGHPLSDPGQICGLVDTARQSYWQSSLCSKSHGYICQKDPPTPAVHPEEIGFCSSPWIPYAARCYLFQRTKKTWTEAQTECRKDGGDLASIHNIEQHSFVMSQLGYAAADELWIGMNDVKTPLLFEWSDQSAVTFIRWEEAMPMGGNCVLVRGEGRYATQECENQHGFICMKKSSSKPSGDQVDTYPGCKPHWTRHGSYCYFVGPEIKTFDEAKDTCKSSQSYLADVSSRVDNAFLISLVGSRPEQHFWIGLSNQNHIDIFSWTNSNRVRYTHWNAQMPGSRQGCVAMTTGTLAGLWDVLSCTNQEKYICKHLAEGAGPTPEPITPVPPRCHEGWYPRMAIMYYSRSHADRKTWFEAQDFCRVIGGDLLSIHSSMDLQSIRRGTSWIGLSAQDPNAGYAWTDGSPLSFQHWIEGEPNNYNGVESCAEITISHWDEAGSWNDANCEGYNDWLCEIPKGNVMYGSMTEYNVTEDGWLEYGGSQYYFNTELLTMENARHYCQQRHGDLVVITGLTENIFLWKKNLGNHYIGLTVDLDRSFGWMDGSPVVFQRWDNSQPDFRNNDENCVVMYSSMGFWHDNNCGAEIRSICKRSGSPPVNSTVPPTAPPTGGCPPKWILYQSRHGYNPFLSLTLPLLLDIAMSPLSISMVAVFLTTQMTSGATDLWIGLSNLNRDTFVWTDGQAVKYLNLGLMKCIVMASSSSNLGKWETRSCDETHGFICQRKVDSGIPVPAPTVLPSGWVKLANDSYKVLTQNWTWPEARMKCEAEEGQLASTLDALSTAYLELQALNLQTPLWIGLNRNETQGYFRWMDGWPLSMARWAQDEPSRDRPCVYLDVKGTWKTALCNHTYPSVCKQSLAVPPTAPPHYPGECVQKEEDFSGRNSPWSWLPFRGHCYSFVNNDIEWADASTSCIRNGASLVSIEDPAELNFIKSNLEFLKDSYSSFWIGLYKTHLGNYQFF</sequence>
<feature type="domain" description="C-type lectin" evidence="2">
    <location>
        <begin position="742"/>
        <end position="853"/>
    </location>
</feature>
<reference evidence="4" key="1">
    <citation type="submission" date="2018-06" db="EMBL/GenBank/DDBJ databases">
        <title>Genome assembly of Danube salmon.</title>
        <authorList>
            <person name="Macqueen D.J."/>
            <person name="Gundappa M.K."/>
        </authorList>
    </citation>
    <scope>NUCLEOTIDE SEQUENCE [LARGE SCALE GENOMIC DNA]</scope>
</reference>
<feature type="domain" description="C-type lectin" evidence="2">
    <location>
        <begin position="889"/>
        <end position="958"/>
    </location>
</feature>
<dbReference type="InterPro" id="IPR001304">
    <property type="entry name" value="C-type_lectin-like"/>
</dbReference>
<feature type="domain" description="C-type lectin" evidence="2">
    <location>
        <begin position="651"/>
        <end position="720"/>
    </location>
</feature>
<reference evidence="3" key="2">
    <citation type="submission" date="2025-08" db="UniProtKB">
        <authorList>
            <consortium name="Ensembl"/>
        </authorList>
    </citation>
    <scope>IDENTIFICATION</scope>
</reference>
<dbReference type="Gene3D" id="3.10.100.10">
    <property type="entry name" value="Mannose-Binding Protein A, subunit A"/>
    <property type="match status" value="7"/>
</dbReference>
<dbReference type="PANTHER" id="PTHR22803">
    <property type="entry name" value="MANNOSE, PHOSPHOLIPASE, LECTIN RECEPTOR RELATED"/>
    <property type="match status" value="1"/>
</dbReference>
<evidence type="ECO:0000313" key="4">
    <source>
        <dbReference type="Proteomes" id="UP000314982"/>
    </source>
</evidence>
<dbReference type="SMART" id="SM00034">
    <property type="entry name" value="CLECT"/>
    <property type="match status" value="6"/>
</dbReference>
<dbReference type="InterPro" id="IPR050111">
    <property type="entry name" value="C-type_lectin/snaclec_domain"/>
</dbReference>
<evidence type="ECO:0000259" key="2">
    <source>
        <dbReference type="PROSITE" id="PS50041"/>
    </source>
</evidence>
<dbReference type="PROSITE" id="PS00615">
    <property type="entry name" value="C_TYPE_LECTIN_1"/>
    <property type="match status" value="2"/>
</dbReference>
<dbReference type="Pfam" id="PF00059">
    <property type="entry name" value="Lectin_C"/>
    <property type="match status" value="7"/>
</dbReference>
<feature type="domain" description="C-type lectin" evidence="2">
    <location>
        <begin position="345"/>
        <end position="455"/>
    </location>
</feature>
<dbReference type="InterPro" id="IPR016187">
    <property type="entry name" value="CTDL_fold"/>
</dbReference>
<dbReference type="InterPro" id="IPR016186">
    <property type="entry name" value="C-type_lectin-like/link_sf"/>
</dbReference>
<keyword evidence="4" id="KW-1185">Reference proteome</keyword>
<dbReference type="GeneTree" id="ENSGT01050000244842"/>
<protein>
    <recommendedName>
        <fullName evidence="2">C-type lectin domain-containing protein</fullName>
    </recommendedName>
</protein>
<organism evidence="3 4">
    <name type="scientific">Hucho hucho</name>
    <name type="common">huchen</name>
    <dbReference type="NCBI Taxonomy" id="62062"/>
    <lineage>
        <taxon>Eukaryota</taxon>
        <taxon>Metazoa</taxon>
        <taxon>Chordata</taxon>
        <taxon>Craniata</taxon>
        <taxon>Vertebrata</taxon>
        <taxon>Euteleostomi</taxon>
        <taxon>Actinopterygii</taxon>
        <taxon>Neopterygii</taxon>
        <taxon>Teleostei</taxon>
        <taxon>Protacanthopterygii</taxon>
        <taxon>Salmoniformes</taxon>
        <taxon>Salmonidae</taxon>
        <taxon>Salmoninae</taxon>
        <taxon>Hucho</taxon>
    </lineage>
</organism>
<dbReference type="Proteomes" id="UP000314982">
    <property type="component" value="Unassembled WGS sequence"/>
</dbReference>
<feature type="domain" description="C-type lectin" evidence="2">
    <location>
        <begin position="198"/>
        <end position="313"/>
    </location>
</feature>
<dbReference type="FunFam" id="3.10.100.10:FF:000027">
    <property type="entry name" value="Mannose receptor, C type 1"/>
    <property type="match status" value="1"/>
</dbReference>
<dbReference type="SUPFAM" id="SSF56436">
    <property type="entry name" value="C-type lectin-like"/>
    <property type="match status" value="7"/>
</dbReference>
<name>A0A4W5LTT5_9TELE</name>
<reference evidence="3" key="3">
    <citation type="submission" date="2025-09" db="UniProtKB">
        <authorList>
            <consortium name="Ensembl"/>
        </authorList>
    </citation>
    <scope>IDENTIFICATION</scope>
</reference>
<accession>A0A4W5LTT5</accession>
<keyword evidence="1" id="KW-1015">Disulfide bond</keyword>